<keyword evidence="6" id="KW-1185">Reference proteome</keyword>
<sequence length="143" mass="16062">MYKFSRRAHILALTRDKGSSTVRSPGHIKYTLNLHDGKNLHKGIKKVVRILVAAGEEEIEMHHYNGERLKVKNLSPAKVERFIKRASSRGLRDLWDQLAIAKETRQRLGMGVNMYPSSALLGGEKDGSITDLPVDELIEKSDG</sequence>
<accession>A0AA38GDA4</accession>
<dbReference type="PANTHER" id="PTHR46056">
    <property type="entry name" value="LONG-CHAIN-ALCOHOL OXIDASE"/>
    <property type="match status" value="1"/>
</dbReference>
<keyword evidence="4" id="KW-0560">Oxidoreductase</keyword>
<evidence type="ECO:0000313" key="6">
    <source>
        <dbReference type="Proteomes" id="UP000824469"/>
    </source>
</evidence>
<comment type="similarity">
    <text evidence="1">Belongs to the GMC oxidoreductase family.</text>
</comment>
<gene>
    <name evidence="5" type="ORF">KI387_016101</name>
</gene>
<dbReference type="EMBL" id="JAHRHJ020000003">
    <property type="protein sequence ID" value="KAH9321462.1"/>
    <property type="molecule type" value="Genomic_DNA"/>
</dbReference>
<comment type="caution">
    <text evidence="5">The sequence shown here is derived from an EMBL/GenBank/DDBJ whole genome shotgun (WGS) entry which is preliminary data.</text>
</comment>
<dbReference type="PANTHER" id="PTHR46056:SF4">
    <property type="entry name" value="LONG-CHAIN-ALCOHOL OXIDASE FAO4A"/>
    <property type="match status" value="1"/>
</dbReference>
<dbReference type="Proteomes" id="UP000824469">
    <property type="component" value="Unassembled WGS sequence"/>
</dbReference>
<keyword evidence="3" id="KW-0274">FAD</keyword>
<keyword evidence="2" id="KW-0285">Flavoprotein</keyword>
<dbReference type="AlphaFoldDB" id="A0AA38GDA4"/>
<name>A0AA38GDA4_TAXCH</name>
<evidence type="ECO:0000313" key="5">
    <source>
        <dbReference type="EMBL" id="KAH9321462.1"/>
    </source>
</evidence>
<dbReference type="InterPro" id="IPR023214">
    <property type="entry name" value="HAD_sf"/>
</dbReference>
<reference evidence="5 6" key="1">
    <citation type="journal article" date="2021" name="Nat. Plants">
        <title>The Taxus genome provides insights into paclitaxel biosynthesis.</title>
        <authorList>
            <person name="Xiong X."/>
            <person name="Gou J."/>
            <person name="Liao Q."/>
            <person name="Li Y."/>
            <person name="Zhou Q."/>
            <person name="Bi G."/>
            <person name="Li C."/>
            <person name="Du R."/>
            <person name="Wang X."/>
            <person name="Sun T."/>
            <person name="Guo L."/>
            <person name="Liang H."/>
            <person name="Lu P."/>
            <person name="Wu Y."/>
            <person name="Zhang Z."/>
            <person name="Ro D.K."/>
            <person name="Shang Y."/>
            <person name="Huang S."/>
            <person name="Yan J."/>
        </authorList>
    </citation>
    <scope>NUCLEOTIDE SEQUENCE [LARGE SCALE GENOMIC DNA]</scope>
    <source>
        <strain evidence="5">Ta-2019</strain>
    </source>
</reference>
<evidence type="ECO:0000256" key="1">
    <source>
        <dbReference type="ARBA" id="ARBA00010790"/>
    </source>
</evidence>
<protein>
    <submittedName>
        <fullName evidence="5">Uncharacterized protein</fullName>
    </submittedName>
</protein>
<dbReference type="Gene3D" id="3.40.50.1000">
    <property type="entry name" value="HAD superfamily/HAD-like"/>
    <property type="match status" value="1"/>
</dbReference>
<dbReference type="GO" id="GO:0016491">
    <property type="term" value="F:oxidoreductase activity"/>
    <property type="evidence" value="ECO:0007669"/>
    <property type="project" value="UniProtKB-KW"/>
</dbReference>
<proteinExistence type="inferred from homology"/>
<evidence type="ECO:0000256" key="3">
    <source>
        <dbReference type="ARBA" id="ARBA00022827"/>
    </source>
</evidence>
<feature type="non-terminal residue" evidence="5">
    <location>
        <position position="1"/>
    </location>
</feature>
<evidence type="ECO:0000256" key="4">
    <source>
        <dbReference type="ARBA" id="ARBA00023002"/>
    </source>
</evidence>
<organism evidence="5 6">
    <name type="scientific">Taxus chinensis</name>
    <name type="common">Chinese yew</name>
    <name type="synonym">Taxus wallichiana var. chinensis</name>
    <dbReference type="NCBI Taxonomy" id="29808"/>
    <lineage>
        <taxon>Eukaryota</taxon>
        <taxon>Viridiplantae</taxon>
        <taxon>Streptophyta</taxon>
        <taxon>Embryophyta</taxon>
        <taxon>Tracheophyta</taxon>
        <taxon>Spermatophyta</taxon>
        <taxon>Pinopsida</taxon>
        <taxon>Pinidae</taxon>
        <taxon>Conifers II</taxon>
        <taxon>Cupressales</taxon>
        <taxon>Taxaceae</taxon>
        <taxon>Taxus</taxon>
    </lineage>
</organism>
<evidence type="ECO:0000256" key="2">
    <source>
        <dbReference type="ARBA" id="ARBA00022630"/>
    </source>
</evidence>